<accession>A0A9P3H8G7</accession>
<dbReference type="Pfam" id="PF19327">
    <property type="entry name" value="Ap4A_phos_N"/>
    <property type="match status" value="1"/>
</dbReference>
<dbReference type="Gene3D" id="3.30.428.70">
    <property type="match status" value="1"/>
</dbReference>
<dbReference type="GO" id="GO:0003877">
    <property type="term" value="F:ATP:ADP adenylyltransferase activity"/>
    <property type="evidence" value="ECO:0007669"/>
    <property type="project" value="InterPro"/>
</dbReference>
<dbReference type="InterPro" id="IPR019200">
    <property type="entry name" value="ATP_adenylylTrfase_C"/>
</dbReference>
<keyword evidence="4" id="KW-0548">Nucleotidyltransferase</keyword>
<dbReference type="SUPFAM" id="SSF54197">
    <property type="entry name" value="HIT-like"/>
    <property type="match status" value="1"/>
</dbReference>
<evidence type="ECO:0000259" key="2">
    <source>
        <dbReference type="Pfam" id="PF09830"/>
    </source>
</evidence>
<dbReference type="EMBL" id="BQFW01000006">
    <property type="protein sequence ID" value="GJJ72019.1"/>
    <property type="molecule type" value="Genomic_DNA"/>
</dbReference>
<evidence type="ECO:0000256" key="1">
    <source>
        <dbReference type="SAM" id="MobiDB-lite"/>
    </source>
</evidence>
<dbReference type="InterPro" id="IPR043171">
    <property type="entry name" value="Ap4A_phos1/2-like"/>
</dbReference>
<name>A0A9P3H8G7_9FUNG</name>
<evidence type="ECO:0000259" key="3">
    <source>
        <dbReference type="Pfam" id="PF19327"/>
    </source>
</evidence>
<dbReference type="PANTHER" id="PTHR38420">
    <property type="entry name" value="AP-4-A PHOSPHORYLASE II"/>
    <property type="match status" value="1"/>
</dbReference>
<dbReference type="GO" id="GO:0005524">
    <property type="term" value="F:ATP binding"/>
    <property type="evidence" value="ECO:0007669"/>
    <property type="project" value="InterPro"/>
</dbReference>
<gene>
    <name evidence="4" type="ORF">EMPS_04376</name>
</gene>
<evidence type="ECO:0000313" key="5">
    <source>
        <dbReference type="Proteomes" id="UP000827284"/>
    </source>
</evidence>
<dbReference type="InterPro" id="IPR045759">
    <property type="entry name" value="Ap4A_phos1/2_N"/>
</dbReference>
<comment type="caution">
    <text evidence="4">The sequence shown here is derived from an EMBL/GenBank/DDBJ whole genome shotgun (WGS) entry which is preliminary data.</text>
</comment>
<keyword evidence="4" id="KW-0808">Transferase</keyword>
<keyword evidence="5" id="KW-1185">Reference proteome</keyword>
<dbReference type="InterPro" id="IPR009163">
    <property type="entry name" value="Ap4A_phos1/2"/>
</dbReference>
<feature type="region of interest" description="Disordered" evidence="1">
    <location>
        <begin position="64"/>
        <end position="86"/>
    </location>
</feature>
<sequence>MAKSLANFDAKLSSVYQSALESGELIFTASETVKSTETEYEVDCEICYAPALARKPQGVLPVVEADPNPKVTSAPTTSGDLHTAMPSTPVKKRIEKTNPFLPHSPALYVTDIGEEHKVLLNKFCIVPRHFLVVTKEFHPQTEPLSPQDMLAVWSCLNAVKDSRNALAFYNCGSRSGASQPHKHMQVIPLETPSPISILVRETSMRRPGKKENRPGDIISVPFNCINHVYLLPDPAQSDKDEEEILIEAYISLMDAMMTSIREYADQESLSDEEKSLCANGMSSFAYNWILTKEFMMIVPRKQASSDPVDGVSLDVNSLGFACMVLAKTPEVLTMVQKKGVINTVSETGFCFLREYYSPEKEQQRKEQQAILEKQMAGAFSGL</sequence>
<dbReference type="Pfam" id="PF09830">
    <property type="entry name" value="ATP_transf"/>
    <property type="match status" value="1"/>
</dbReference>
<feature type="domain" description="ATP adenylyltransferase C-terminal" evidence="2">
    <location>
        <begin position="220"/>
        <end position="349"/>
    </location>
</feature>
<reference evidence="4" key="2">
    <citation type="journal article" date="2022" name="Microbiol. Resour. Announc.">
        <title>Whole-Genome Sequence of Entomortierella parvispora E1425, a Mucoromycotan Fungus Associated with Burkholderiaceae-Related Endosymbiotic Bacteria.</title>
        <authorList>
            <person name="Herlambang A."/>
            <person name="Guo Y."/>
            <person name="Takashima Y."/>
            <person name="Narisawa K."/>
            <person name="Ohta H."/>
            <person name="Nishizawa T."/>
        </authorList>
    </citation>
    <scope>NUCLEOTIDE SEQUENCE</scope>
    <source>
        <strain evidence="4">E1425</strain>
    </source>
</reference>
<evidence type="ECO:0000313" key="4">
    <source>
        <dbReference type="EMBL" id="GJJ72019.1"/>
    </source>
</evidence>
<dbReference type="OrthoDB" id="10267950at2759"/>
<organism evidence="4 5">
    <name type="scientific">Entomortierella parvispora</name>
    <dbReference type="NCBI Taxonomy" id="205924"/>
    <lineage>
        <taxon>Eukaryota</taxon>
        <taxon>Fungi</taxon>
        <taxon>Fungi incertae sedis</taxon>
        <taxon>Mucoromycota</taxon>
        <taxon>Mortierellomycotina</taxon>
        <taxon>Mortierellomycetes</taxon>
        <taxon>Mortierellales</taxon>
        <taxon>Mortierellaceae</taxon>
        <taxon>Entomortierella</taxon>
    </lineage>
</organism>
<dbReference type="AlphaFoldDB" id="A0A9P3H8G7"/>
<reference evidence="4" key="1">
    <citation type="submission" date="2021-11" db="EMBL/GenBank/DDBJ databases">
        <authorList>
            <person name="Herlambang A."/>
            <person name="Guo Y."/>
            <person name="Takashima Y."/>
            <person name="Nishizawa T."/>
        </authorList>
    </citation>
    <scope>NUCLEOTIDE SEQUENCE</scope>
    <source>
        <strain evidence="4">E1425</strain>
    </source>
</reference>
<feature type="compositionally biased region" description="Polar residues" evidence="1">
    <location>
        <begin position="70"/>
        <end position="80"/>
    </location>
</feature>
<dbReference type="InterPro" id="IPR036265">
    <property type="entry name" value="HIT-like_sf"/>
</dbReference>
<feature type="domain" description="Ap4A phosphorylase 1/2 N-terminal" evidence="3">
    <location>
        <begin position="92"/>
        <end position="191"/>
    </location>
</feature>
<proteinExistence type="predicted"/>
<dbReference type="PANTHER" id="PTHR38420:SF1">
    <property type="entry name" value="PUTATIVE (AFU_ORTHOLOGUE AFUA_5G14690)-RELATED"/>
    <property type="match status" value="1"/>
</dbReference>
<dbReference type="GO" id="GO:0009117">
    <property type="term" value="P:nucleotide metabolic process"/>
    <property type="evidence" value="ECO:0007669"/>
    <property type="project" value="InterPro"/>
</dbReference>
<protein>
    <submittedName>
        <fullName evidence="4">Sulfate adenylyltransferase (ADP) / ATP adenylyltransferase</fullName>
    </submittedName>
</protein>
<dbReference type="Proteomes" id="UP000827284">
    <property type="component" value="Unassembled WGS sequence"/>
</dbReference>